<dbReference type="EMBL" id="JAQQBS010001422">
    <property type="protein sequence ID" value="KAK0164073.1"/>
    <property type="molecule type" value="Genomic_DNA"/>
</dbReference>
<accession>A0AA39F6X2</accession>
<dbReference type="Proteomes" id="UP001168990">
    <property type="component" value="Unassembled WGS sequence"/>
</dbReference>
<evidence type="ECO:0000313" key="2">
    <source>
        <dbReference type="EMBL" id="KAK0164073.1"/>
    </source>
</evidence>
<name>A0AA39F6X2_9HYME</name>
<reference evidence="2" key="1">
    <citation type="journal article" date="2023" name="bioRxiv">
        <title>Scaffold-level genome assemblies of two parasitoid biocontrol wasps reveal the parthenogenesis mechanism and an associated novel virus.</title>
        <authorList>
            <person name="Inwood S."/>
            <person name="Skelly J."/>
            <person name="Guhlin J."/>
            <person name="Harrop T."/>
            <person name="Goldson S."/>
            <person name="Dearden P."/>
        </authorList>
    </citation>
    <scope>NUCLEOTIDE SEQUENCE</scope>
    <source>
        <strain evidence="2">Irish</strain>
        <tissue evidence="2">Whole body</tissue>
    </source>
</reference>
<comment type="caution">
    <text evidence="2">The sequence shown here is derived from an EMBL/GenBank/DDBJ whole genome shotgun (WGS) entry which is preliminary data.</text>
</comment>
<keyword evidence="3" id="KW-1185">Reference proteome</keyword>
<organism evidence="2 3">
    <name type="scientific">Microctonus aethiopoides</name>
    <dbReference type="NCBI Taxonomy" id="144406"/>
    <lineage>
        <taxon>Eukaryota</taxon>
        <taxon>Metazoa</taxon>
        <taxon>Ecdysozoa</taxon>
        <taxon>Arthropoda</taxon>
        <taxon>Hexapoda</taxon>
        <taxon>Insecta</taxon>
        <taxon>Pterygota</taxon>
        <taxon>Neoptera</taxon>
        <taxon>Endopterygota</taxon>
        <taxon>Hymenoptera</taxon>
        <taxon>Apocrita</taxon>
        <taxon>Ichneumonoidea</taxon>
        <taxon>Braconidae</taxon>
        <taxon>Euphorinae</taxon>
        <taxon>Microctonus</taxon>
    </lineage>
</organism>
<reference evidence="2" key="2">
    <citation type="submission" date="2023-03" db="EMBL/GenBank/DDBJ databases">
        <authorList>
            <person name="Inwood S.N."/>
            <person name="Skelly J.G."/>
            <person name="Guhlin J."/>
            <person name="Harrop T.W.R."/>
            <person name="Goldson S.G."/>
            <person name="Dearden P.K."/>
        </authorList>
    </citation>
    <scope>NUCLEOTIDE SEQUENCE</scope>
    <source>
        <strain evidence="2">Irish</strain>
        <tissue evidence="2">Whole body</tissue>
    </source>
</reference>
<dbReference type="AlphaFoldDB" id="A0AA39F6X2"/>
<feature type="compositionally biased region" description="Basic and acidic residues" evidence="1">
    <location>
        <begin position="57"/>
        <end position="67"/>
    </location>
</feature>
<feature type="region of interest" description="Disordered" evidence="1">
    <location>
        <begin position="51"/>
        <end position="88"/>
    </location>
</feature>
<evidence type="ECO:0000313" key="3">
    <source>
        <dbReference type="Proteomes" id="UP001168990"/>
    </source>
</evidence>
<sequence length="102" mass="11515">MGQKDRGEWERKRETLGSSVTRQACPLLACQLWNRVPTIVTCSVSAIVRRSKRGLQSRRDNGLHDGRTSGQHDAPTPWRPHLPQPVPLSSRILWPSLIKLNA</sequence>
<evidence type="ECO:0000256" key="1">
    <source>
        <dbReference type="SAM" id="MobiDB-lite"/>
    </source>
</evidence>
<gene>
    <name evidence="2" type="ORF">PV328_002741</name>
</gene>
<proteinExistence type="predicted"/>
<protein>
    <submittedName>
        <fullName evidence="2">Uncharacterized protein</fullName>
    </submittedName>
</protein>
<feature type="compositionally biased region" description="Pro residues" evidence="1">
    <location>
        <begin position="77"/>
        <end position="86"/>
    </location>
</feature>